<organism evidence="2 3">
    <name type="scientific">Penicillium ucsense</name>
    <dbReference type="NCBI Taxonomy" id="2839758"/>
    <lineage>
        <taxon>Eukaryota</taxon>
        <taxon>Fungi</taxon>
        <taxon>Dikarya</taxon>
        <taxon>Ascomycota</taxon>
        <taxon>Pezizomycotina</taxon>
        <taxon>Eurotiomycetes</taxon>
        <taxon>Eurotiomycetidae</taxon>
        <taxon>Eurotiales</taxon>
        <taxon>Aspergillaceae</taxon>
        <taxon>Penicillium</taxon>
    </lineage>
</organism>
<evidence type="ECO:0000313" key="3">
    <source>
        <dbReference type="Proteomes" id="UP000631181"/>
    </source>
</evidence>
<name>A0A8J8VW63_9EURO</name>
<proteinExistence type="predicted"/>
<dbReference type="EMBL" id="WIWV01000178">
    <property type="protein sequence ID" value="KAF7712437.1"/>
    <property type="molecule type" value="Genomic_DNA"/>
</dbReference>
<keyword evidence="1" id="KW-0472">Membrane</keyword>
<keyword evidence="1" id="KW-1133">Transmembrane helix</keyword>
<accession>A0A8J8VW63</accession>
<protein>
    <submittedName>
        <fullName evidence="2">Uncharacterized protein</fullName>
    </submittedName>
</protein>
<dbReference type="OrthoDB" id="4955540at2759"/>
<evidence type="ECO:0000256" key="1">
    <source>
        <dbReference type="SAM" id="Phobius"/>
    </source>
</evidence>
<dbReference type="AlphaFoldDB" id="A0A8J8VW63"/>
<keyword evidence="3" id="KW-1185">Reference proteome</keyword>
<sequence length="191" mass="21613">MTIVLLFVAWRGACLPPRIVSVSTIYVCIVYVCTVYVCTVYVCTVYACIVYASSTASTSTLRHSQPKDRRPLRSQPKTSTDNTIKYYVYPEMMPRTEKLRELVALAHETVVQLDLRVKAVLIRSGLHSTMSFAGGYVRDLMGVHATISFKTEEQLLRGTHDTYHCYNRGEVVWPPADELELISDFGYGYLP</sequence>
<keyword evidence="1" id="KW-0812">Transmembrane</keyword>
<evidence type="ECO:0000313" key="2">
    <source>
        <dbReference type="EMBL" id="KAF7712437.1"/>
    </source>
</evidence>
<comment type="caution">
    <text evidence="2">The sequence shown here is derived from an EMBL/GenBank/DDBJ whole genome shotgun (WGS) entry which is preliminary data.</text>
</comment>
<reference evidence="2" key="1">
    <citation type="journal article" date="2020" name="Front. Microbiol.">
        <title>Gene regulatory networks of Penicillium echinulatum 2HH and Penicillium oxalicum 114-2 inferred by a computational biology approach.</title>
        <authorList>
            <person name="Lenz A.R."/>
            <person name="Galan-Vasquez E."/>
            <person name="Balbinot E."/>
            <person name="De Abreu F.P."/>
            <person name="De Oliveira N.S."/>
            <person name="Da Rosa L.O."/>
            <person name="De Avila E Silva S."/>
            <person name="Camassola M."/>
            <person name="Dillon A.J.P."/>
            <person name="Perez-Rueda E."/>
        </authorList>
    </citation>
    <scope>NUCLEOTIDE SEQUENCE</scope>
    <source>
        <strain evidence="2">S1M29</strain>
    </source>
</reference>
<dbReference type="Proteomes" id="UP000631181">
    <property type="component" value="Unassembled WGS sequence"/>
</dbReference>
<feature type="transmembrane region" description="Helical" evidence="1">
    <location>
        <begin position="24"/>
        <end position="52"/>
    </location>
</feature>
<gene>
    <name evidence="2" type="ORF">PECM_002771</name>
</gene>